<dbReference type="SMART" id="SM00283">
    <property type="entry name" value="MA"/>
    <property type="match status" value="1"/>
</dbReference>
<reference evidence="7 8" key="1">
    <citation type="submission" date="2016-07" db="EMBL/GenBank/DDBJ databases">
        <title>Draft genome sequence of Methyloligella halotolerans C2T (VKM B-2706T=CCUG 61687T=DSM 25045T), a halotolerant polyhydroxybutyrate accumulating methylotroph.</title>
        <authorList>
            <person name="Vasilenko O.V."/>
            <person name="Doronina N.V."/>
            <person name="Poroshina M.N."/>
            <person name="Tarlachkov S.V."/>
            <person name="Trotsenko Y.A."/>
        </authorList>
    </citation>
    <scope>NUCLEOTIDE SEQUENCE [LARGE SCALE GENOMIC DNA]</scope>
    <source>
        <strain evidence="7 8">VKM B-2706</strain>
    </source>
</reference>
<dbReference type="STRING" id="1177755.A7A08_02253"/>
<dbReference type="GO" id="GO:0007165">
    <property type="term" value="P:signal transduction"/>
    <property type="evidence" value="ECO:0007669"/>
    <property type="project" value="UniProtKB-KW"/>
</dbReference>
<evidence type="ECO:0000256" key="4">
    <source>
        <dbReference type="SAM" id="Phobius"/>
    </source>
</evidence>
<protein>
    <submittedName>
        <fullName evidence="7">Methyl-accepting chemotaxis protein 4</fullName>
    </submittedName>
</protein>
<evidence type="ECO:0000313" key="8">
    <source>
        <dbReference type="Proteomes" id="UP000095087"/>
    </source>
</evidence>
<keyword evidence="4" id="KW-0472">Membrane</keyword>
<evidence type="ECO:0000313" key="7">
    <source>
        <dbReference type="EMBL" id="ODA66956.1"/>
    </source>
</evidence>
<dbReference type="InterPro" id="IPR003660">
    <property type="entry name" value="HAMP_dom"/>
</dbReference>
<feature type="domain" description="Methyl-accepting transducer" evidence="5">
    <location>
        <begin position="166"/>
        <end position="388"/>
    </location>
</feature>
<dbReference type="EMBL" id="MASI01000005">
    <property type="protein sequence ID" value="ODA66956.1"/>
    <property type="molecule type" value="Genomic_DNA"/>
</dbReference>
<dbReference type="InterPro" id="IPR004089">
    <property type="entry name" value="MCPsignal_dom"/>
</dbReference>
<gene>
    <name evidence="7" type="ORF">A7A08_02253</name>
</gene>
<evidence type="ECO:0000256" key="2">
    <source>
        <dbReference type="ARBA" id="ARBA00029447"/>
    </source>
</evidence>
<dbReference type="SUPFAM" id="SSF58104">
    <property type="entry name" value="Methyl-accepting chemotaxis protein (MCP) signaling domain"/>
    <property type="match status" value="1"/>
</dbReference>
<keyword evidence="8" id="KW-1185">Reference proteome</keyword>
<feature type="domain" description="HAMP" evidence="6">
    <location>
        <begin position="72"/>
        <end position="125"/>
    </location>
</feature>
<dbReference type="PROSITE" id="PS50885">
    <property type="entry name" value="HAMP"/>
    <property type="match status" value="1"/>
</dbReference>
<proteinExistence type="inferred from homology"/>
<keyword evidence="1 3" id="KW-0807">Transducer</keyword>
<evidence type="ECO:0000256" key="1">
    <source>
        <dbReference type="ARBA" id="ARBA00023224"/>
    </source>
</evidence>
<dbReference type="GO" id="GO:0016020">
    <property type="term" value="C:membrane"/>
    <property type="evidence" value="ECO:0007669"/>
    <property type="project" value="InterPro"/>
</dbReference>
<dbReference type="PROSITE" id="PS50111">
    <property type="entry name" value="CHEMOTAXIS_TRANSDUC_2"/>
    <property type="match status" value="1"/>
</dbReference>
<evidence type="ECO:0000256" key="3">
    <source>
        <dbReference type="PROSITE-ProRule" id="PRU00284"/>
    </source>
</evidence>
<dbReference type="PANTHER" id="PTHR32089">
    <property type="entry name" value="METHYL-ACCEPTING CHEMOTAXIS PROTEIN MCPB"/>
    <property type="match status" value="1"/>
</dbReference>
<sequence>MMRETLPLEHRMDGFSMGLRLQLSLALMIAALGGAALSSAFQSFLPELSTAMLWGAIVAAALAAIAGYLMGRTYSRALRDLQRVIARFTKWDMDGELPHMGRNDEIGDLSRKLADFQDDATEWSERHQHEIDSQWEGRLSSQRRTEQLIEEFRSSIAGILGVFADSAHKMDETAHSLANLASGSNERVSAVASASNEASSNVQTVAATTEELAVSVGEIGTRVSTASKIVSEVTGNARAANEKVAGLAAAASRIGDVVNLIQDVAAQTNLLALNATIEAARAGEAGRGFAVVANEVKTLADQTAKATDDIRQQIGAIQLSTQAAVESMEGIVVSMSEVNSHTQEIASAVHQQSAATSEISHSVREAARGTEEVAGHMPNVTHAVDETSESASRVLQVSQDLNRQADVLRETVETFLRQVAQGDEPMKRAS</sequence>
<accession>A0A1E2RXI8</accession>
<dbReference type="Gene3D" id="1.10.287.950">
    <property type="entry name" value="Methyl-accepting chemotaxis protein"/>
    <property type="match status" value="1"/>
</dbReference>
<feature type="transmembrane region" description="Helical" evidence="4">
    <location>
        <begin position="50"/>
        <end position="70"/>
    </location>
</feature>
<dbReference type="Gene3D" id="6.10.340.10">
    <property type="match status" value="1"/>
</dbReference>
<keyword evidence="4" id="KW-1133">Transmembrane helix</keyword>
<organism evidence="7 8">
    <name type="scientific">Methyloligella halotolerans</name>
    <dbReference type="NCBI Taxonomy" id="1177755"/>
    <lineage>
        <taxon>Bacteria</taxon>
        <taxon>Pseudomonadati</taxon>
        <taxon>Pseudomonadota</taxon>
        <taxon>Alphaproteobacteria</taxon>
        <taxon>Hyphomicrobiales</taxon>
        <taxon>Hyphomicrobiaceae</taxon>
        <taxon>Methyloligella</taxon>
    </lineage>
</organism>
<dbReference type="RefSeq" id="WP_169822994.1">
    <property type="nucleotide sequence ID" value="NZ_MASI01000005.1"/>
</dbReference>
<dbReference type="PANTHER" id="PTHR32089:SF112">
    <property type="entry name" value="LYSOZYME-LIKE PROTEIN-RELATED"/>
    <property type="match status" value="1"/>
</dbReference>
<keyword evidence="4" id="KW-0812">Transmembrane</keyword>
<comment type="caution">
    <text evidence="7">The sequence shown here is derived from an EMBL/GenBank/DDBJ whole genome shotgun (WGS) entry which is preliminary data.</text>
</comment>
<comment type="similarity">
    <text evidence="2">Belongs to the methyl-accepting chemotaxis (MCP) protein family.</text>
</comment>
<name>A0A1E2RXI8_9HYPH</name>
<evidence type="ECO:0000259" key="6">
    <source>
        <dbReference type="PROSITE" id="PS50885"/>
    </source>
</evidence>
<evidence type="ECO:0000259" key="5">
    <source>
        <dbReference type="PROSITE" id="PS50111"/>
    </source>
</evidence>
<dbReference type="Proteomes" id="UP000095087">
    <property type="component" value="Unassembled WGS sequence"/>
</dbReference>
<dbReference type="Pfam" id="PF00015">
    <property type="entry name" value="MCPsignal"/>
    <property type="match status" value="1"/>
</dbReference>
<dbReference type="AlphaFoldDB" id="A0A1E2RXI8"/>